<dbReference type="EMBL" id="JANEYF010001232">
    <property type="protein sequence ID" value="KAJ8965376.1"/>
    <property type="molecule type" value="Genomic_DNA"/>
</dbReference>
<reference evidence="1" key="1">
    <citation type="journal article" date="2023" name="Insect Mol. Biol.">
        <title>Genome sequencing provides insights into the evolution of gene families encoding plant cell wall-degrading enzymes in longhorned beetles.</title>
        <authorList>
            <person name="Shin N.R."/>
            <person name="Okamura Y."/>
            <person name="Kirsch R."/>
            <person name="Pauchet Y."/>
        </authorList>
    </citation>
    <scope>NUCLEOTIDE SEQUENCE</scope>
    <source>
        <strain evidence="1">RBIC_L_NR</strain>
    </source>
</reference>
<protein>
    <submittedName>
        <fullName evidence="1">Uncharacterized protein</fullName>
    </submittedName>
</protein>
<proteinExistence type="predicted"/>
<dbReference type="Proteomes" id="UP001162156">
    <property type="component" value="Unassembled WGS sequence"/>
</dbReference>
<evidence type="ECO:0000313" key="1">
    <source>
        <dbReference type="EMBL" id="KAJ8965376.1"/>
    </source>
</evidence>
<keyword evidence="2" id="KW-1185">Reference proteome</keyword>
<dbReference type="AlphaFoldDB" id="A0AAV8ZL67"/>
<evidence type="ECO:0000313" key="2">
    <source>
        <dbReference type="Proteomes" id="UP001162156"/>
    </source>
</evidence>
<organism evidence="1 2">
    <name type="scientific">Rhamnusium bicolor</name>
    <dbReference type="NCBI Taxonomy" id="1586634"/>
    <lineage>
        <taxon>Eukaryota</taxon>
        <taxon>Metazoa</taxon>
        <taxon>Ecdysozoa</taxon>
        <taxon>Arthropoda</taxon>
        <taxon>Hexapoda</taxon>
        <taxon>Insecta</taxon>
        <taxon>Pterygota</taxon>
        <taxon>Neoptera</taxon>
        <taxon>Endopterygota</taxon>
        <taxon>Coleoptera</taxon>
        <taxon>Polyphaga</taxon>
        <taxon>Cucujiformia</taxon>
        <taxon>Chrysomeloidea</taxon>
        <taxon>Cerambycidae</taxon>
        <taxon>Lepturinae</taxon>
        <taxon>Rhagiini</taxon>
        <taxon>Rhamnusium</taxon>
    </lineage>
</organism>
<name>A0AAV8ZL67_9CUCU</name>
<gene>
    <name evidence="1" type="ORF">NQ314_004188</name>
</gene>
<comment type="caution">
    <text evidence="1">The sequence shown here is derived from an EMBL/GenBank/DDBJ whole genome shotgun (WGS) entry which is preliminary data.</text>
</comment>
<sequence length="105" mass="11903">MLKAVFEKFVLQNRDPDNCCTLLNGTIISIENLIFTIDNQCKILARQFLTIADFYKDPCPSSNIGIYSVSTPGPLEIFDVCEISCKNVKIPFENQFIVFPLLHTL</sequence>
<accession>A0AAV8ZL67</accession>